<evidence type="ECO:0000256" key="1">
    <source>
        <dbReference type="SAM" id="Coils"/>
    </source>
</evidence>
<dbReference type="GO" id="GO:0033551">
    <property type="term" value="C:monopolin complex"/>
    <property type="evidence" value="ECO:0007669"/>
    <property type="project" value="InterPro"/>
</dbReference>
<dbReference type="RefSeq" id="XP_064667521.1">
    <property type="nucleotide sequence ID" value="XM_064812004.1"/>
</dbReference>
<name>A0AAN6QNQ3_9PEZI</name>
<dbReference type="GO" id="GO:0045144">
    <property type="term" value="P:meiotic sister chromatid segregation"/>
    <property type="evidence" value="ECO:0007669"/>
    <property type="project" value="TreeGrafter"/>
</dbReference>
<dbReference type="InterPro" id="IPR040349">
    <property type="entry name" value="Csm1/Pcs1"/>
</dbReference>
<sequence>MSKPKVRSHMLQLVDSDSEDDFGGNTLKVARSATAPTASQQSKSTKKSNVSTMPPKKRAAAGRQAANRVTKPAVKPSSTRRRSNDRIAAAADELIAGDRTASVEKPSNTKPAGKGGRKRAAAVEKEEEDIAMEDAPATAAPVSPVAKQKAARGRPKKIAVAIATPEPAPSGPRRGRKPGSKKTKPEAVEEEVSEIPETQQPDAMQNGLDEDDDHDDLADPPAPPSSERAETGRSNAPVPRSVSKRRASMPSSEPGDPALRRRLGEITQKYESLELRYRDLKEIAVKEAERNFDRLRKQSEEKSKRKSPSSHLISTLADQLIAALKAELAAQREASKDSQRLQKQLEAAESKAATLQTKVNELTASLADSKSEIKSLNLKLIAARSAEATAAAAAAVTKVPGSAMKGSAATAARLAAASTSEAVQQVTLAAQKKEDLYGDLTGLIVRSVKREGGEDVFDCIQTGRNGTLHFKLAIDADTSGSSGEAQCHYTPQLDVNRDRALIAVLPGFLVDEISFPQSQAGKFYARVIKALTDQVQQGE</sequence>
<reference evidence="4" key="2">
    <citation type="submission" date="2023-05" db="EMBL/GenBank/DDBJ databases">
        <authorList>
            <consortium name="Lawrence Berkeley National Laboratory"/>
            <person name="Steindorff A."/>
            <person name="Hensen N."/>
            <person name="Bonometti L."/>
            <person name="Westerberg I."/>
            <person name="Brannstrom I.O."/>
            <person name="Guillou S."/>
            <person name="Cros-Aarteil S."/>
            <person name="Calhoun S."/>
            <person name="Haridas S."/>
            <person name="Kuo A."/>
            <person name="Mondo S."/>
            <person name="Pangilinan J."/>
            <person name="Riley R."/>
            <person name="Labutti K."/>
            <person name="Andreopoulos B."/>
            <person name="Lipzen A."/>
            <person name="Chen C."/>
            <person name="Yanf M."/>
            <person name="Daum C."/>
            <person name="Ng V."/>
            <person name="Clum A."/>
            <person name="Ohm R."/>
            <person name="Martin F."/>
            <person name="Silar P."/>
            <person name="Natvig D."/>
            <person name="Lalanne C."/>
            <person name="Gautier V."/>
            <person name="Ament-Velasquez S.L."/>
            <person name="Kruys A."/>
            <person name="Hutchinson M.I."/>
            <person name="Powell A.J."/>
            <person name="Barry K."/>
            <person name="Miller A.N."/>
            <person name="Grigoriev I.V."/>
            <person name="Debuchy R."/>
            <person name="Gladieux P."/>
            <person name="Thoren M.H."/>
            <person name="Johannesson H."/>
        </authorList>
    </citation>
    <scope>NUCLEOTIDE SEQUENCE</scope>
    <source>
        <strain evidence="4">CBS 508.74</strain>
    </source>
</reference>
<dbReference type="GO" id="GO:1990644">
    <property type="term" value="F:microtubule site clamp"/>
    <property type="evidence" value="ECO:0007669"/>
    <property type="project" value="TreeGrafter"/>
</dbReference>
<dbReference type="InterPro" id="IPR020981">
    <property type="entry name" value="Csm1/Pcs1_C"/>
</dbReference>
<evidence type="ECO:0000313" key="5">
    <source>
        <dbReference type="Proteomes" id="UP001302812"/>
    </source>
</evidence>
<feature type="compositionally biased region" description="Low complexity" evidence="2">
    <location>
        <begin position="135"/>
        <end position="146"/>
    </location>
</feature>
<feature type="domain" description="Monopolin complex subunit Csm1/Pcs1 C-terminal" evidence="3">
    <location>
        <begin position="432"/>
        <end position="517"/>
    </location>
</feature>
<dbReference type="InterPro" id="IPR038608">
    <property type="entry name" value="Csm1/Pcs1_C_sf"/>
</dbReference>
<dbReference type="GO" id="GO:0072686">
    <property type="term" value="C:mitotic spindle"/>
    <property type="evidence" value="ECO:0007669"/>
    <property type="project" value="TreeGrafter"/>
</dbReference>
<feature type="compositionally biased region" description="Basic residues" evidence="2">
    <location>
        <begin position="173"/>
        <end position="182"/>
    </location>
</feature>
<reference evidence="4" key="1">
    <citation type="journal article" date="2023" name="Mol. Phylogenet. Evol.">
        <title>Genome-scale phylogeny and comparative genomics of the fungal order Sordariales.</title>
        <authorList>
            <person name="Hensen N."/>
            <person name="Bonometti L."/>
            <person name="Westerberg I."/>
            <person name="Brannstrom I.O."/>
            <person name="Guillou S."/>
            <person name="Cros-Aarteil S."/>
            <person name="Calhoun S."/>
            <person name="Haridas S."/>
            <person name="Kuo A."/>
            <person name="Mondo S."/>
            <person name="Pangilinan J."/>
            <person name="Riley R."/>
            <person name="LaButti K."/>
            <person name="Andreopoulos B."/>
            <person name="Lipzen A."/>
            <person name="Chen C."/>
            <person name="Yan M."/>
            <person name="Daum C."/>
            <person name="Ng V."/>
            <person name="Clum A."/>
            <person name="Steindorff A."/>
            <person name="Ohm R.A."/>
            <person name="Martin F."/>
            <person name="Silar P."/>
            <person name="Natvig D.O."/>
            <person name="Lalanne C."/>
            <person name="Gautier V."/>
            <person name="Ament-Velasquez S.L."/>
            <person name="Kruys A."/>
            <person name="Hutchinson M.I."/>
            <person name="Powell A.J."/>
            <person name="Barry K."/>
            <person name="Miller A.N."/>
            <person name="Grigoriev I.V."/>
            <person name="Debuchy R."/>
            <person name="Gladieux P."/>
            <person name="Hiltunen Thoren M."/>
            <person name="Johannesson H."/>
        </authorList>
    </citation>
    <scope>NUCLEOTIDE SEQUENCE</scope>
    <source>
        <strain evidence="4">CBS 508.74</strain>
    </source>
</reference>
<dbReference type="CDD" id="cd23787">
    <property type="entry name" value="RWD_CSM1"/>
    <property type="match status" value="1"/>
</dbReference>
<dbReference type="FunFam" id="3.90.1150.80:FF:000001">
    <property type="entry name" value="Chromosome segregation protein (Pcs1)"/>
    <property type="match status" value="1"/>
</dbReference>
<keyword evidence="5" id="KW-1185">Reference proteome</keyword>
<feature type="region of interest" description="Disordered" evidence="2">
    <location>
        <begin position="1"/>
        <end position="263"/>
    </location>
</feature>
<dbReference type="AlphaFoldDB" id="A0AAN6QNQ3"/>
<dbReference type="EMBL" id="MU853353">
    <property type="protein sequence ID" value="KAK4109951.1"/>
    <property type="molecule type" value="Genomic_DNA"/>
</dbReference>
<evidence type="ECO:0000256" key="2">
    <source>
        <dbReference type="SAM" id="MobiDB-lite"/>
    </source>
</evidence>
<dbReference type="Gene3D" id="3.90.1150.80">
    <property type="match status" value="1"/>
</dbReference>
<dbReference type="GeneID" id="89936129"/>
<dbReference type="Proteomes" id="UP001302812">
    <property type="component" value="Unassembled WGS sequence"/>
</dbReference>
<dbReference type="GO" id="GO:0005730">
    <property type="term" value="C:nucleolus"/>
    <property type="evidence" value="ECO:0007669"/>
    <property type="project" value="TreeGrafter"/>
</dbReference>
<feature type="compositionally biased region" description="Low complexity" evidence="2">
    <location>
        <begin position="37"/>
        <end position="52"/>
    </location>
</feature>
<dbReference type="PANTHER" id="PTHR28006:SF1">
    <property type="entry name" value="MONOPOLIN COMPLEX SUBUNIT CSM1"/>
    <property type="match status" value="1"/>
</dbReference>
<feature type="compositionally biased region" description="Acidic residues" evidence="2">
    <location>
        <begin position="208"/>
        <end position="218"/>
    </location>
</feature>
<evidence type="ECO:0000313" key="4">
    <source>
        <dbReference type="EMBL" id="KAK4109951.1"/>
    </source>
</evidence>
<comment type="caution">
    <text evidence="4">The sequence shown here is derived from an EMBL/GenBank/DDBJ whole genome shotgun (WGS) entry which is preliminary data.</text>
</comment>
<dbReference type="Pfam" id="PF12539">
    <property type="entry name" value="Csm1"/>
    <property type="match status" value="1"/>
</dbReference>
<organism evidence="4 5">
    <name type="scientific">Canariomyces notabilis</name>
    <dbReference type="NCBI Taxonomy" id="2074819"/>
    <lineage>
        <taxon>Eukaryota</taxon>
        <taxon>Fungi</taxon>
        <taxon>Dikarya</taxon>
        <taxon>Ascomycota</taxon>
        <taxon>Pezizomycotina</taxon>
        <taxon>Sordariomycetes</taxon>
        <taxon>Sordariomycetidae</taxon>
        <taxon>Sordariales</taxon>
        <taxon>Chaetomiaceae</taxon>
        <taxon>Canariomyces</taxon>
    </lineage>
</organism>
<protein>
    <recommendedName>
        <fullName evidence="3">Monopolin complex subunit Csm1/Pcs1 C-terminal domain-containing protein</fullName>
    </recommendedName>
</protein>
<dbReference type="GO" id="GO:0034506">
    <property type="term" value="C:chromosome, centromeric core domain"/>
    <property type="evidence" value="ECO:0007669"/>
    <property type="project" value="TreeGrafter"/>
</dbReference>
<dbReference type="PANTHER" id="PTHR28006">
    <property type="entry name" value="MONOPOLIN COMPLEX SUBUNIT CSM1"/>
    <property type="match status" value="1"/>
</dbReference>
<proteinExistence type="predicted"/>
<gene>
    <name evidence="4" type="ORF">N656DRAFT_714808</name>
</gene>
<feature type="coiled-coil region" evidence="1">
    <location>
        <begin position="263"/>
        <end position="379"/>
    </location>
</feature>
<accession>A0AAN6QNQ3</accession>
<evidence type="ECO:0000259" key="3">
    <source>
        <dbReference type="Pfam" id="PF12539"/>
    </source>
</evidence>
<dbReference type="GO" id="GO:0051315">
    <property type="term" value="P:attachment of mitotic spindle microtubules to kinetochore"/>
    <property type="evidence" value="ECO:0007669"/>
    <property type="project" value="TreeGrafter"/>
</dbReference>
<keyword evidence="1" id="KW-0175">Coiled coil</keyword>